<feature type="region of interest" description="Disordered" evidence="1">
    <location>
        <begin position="31"/>
        <end position="54"/>
    </location>
</feature>
<feature type="non-terminal residue" evidence="2">
    <location>
        <position position="1"/>
    </location>
</feature>
<evidence type="ECO:0000313" key="3">
    <source>
        <dbReference type="Proteomes" id="UP000708208"/>
    </source>
</evidence>
<dbReference type="AlphaFoldDB" id="A0A8J2P2T5"/>
<name>A0A8J2P2T5_9HEXA</name>
<organism evidence="2 3">
    <name type="scientific">Allacma fusca</name>
    <dbReference type="NCBI Taxonomy" id="39272"/>
    <lineage>
        <taxon>Eukaryota</taxon>
        <taxon>Metazoa</taxon>
        <taxon>Ecdysozoa</taxon>
        <taxon>Arthropoda</taxon>
        <taxon>Hexapoda</taxon>
        <taxon>Collembola</taxon>
        <taxon>Symphypleona</taxon>
        <taxon>Sminthuridae</taxon>
        <taxon>Allacma</taxon>
    </lineage>
</organism>
<evidence type="ECO:0000313" key="2">
    <source>
        <dbReference type="EMBL" id="CAG7785876.1"/>
    </source>
</evidence>
<accession>A0A8J2P2T5</accession>
<reference evidence="2" key="1">
    <citation type="submission" date="2021-06" db="EMBL/GenBank/DDBJ databases">
        <authorList>
            <person name="Hodson N. C."/>
            <person name="Mongue J. A."/>
            <person name="Jaron S. K."/>
        </authorList>
    </citation>
    <scope>NUCLEOTIDE SEQUENCE</scope>
</reference>
<evidence type="ECO:0000256" key="1">
    <source>
        <dbReference type="SAM" id="MobiDB-lite"/>
    </source>
</evidence>
<sequence length="54" mass="5985">TYAADALIIFFLDGILTKIFRGDFGLEILPDKRPRTGGGNRGHTQNVQYHPILG</sequence>
<proteinExistence type="predicted"/>
<dbReference type="Proteomes" id="UP000708208">
    <property type="component" value="Unassembled WGS sequence"/>
</dbReference>
<gene>
    <name evidence="2" type="ORF">AFUS01_LOCUS24472</name>
</gene>
<dbReference type="EMBL" id="CAJVCH010306050">
    <property type="protein sequence ID" value="CAG7785876.1"/>
    <property type="molecule type" value="Genomic_DNA"/>
</dbReference>
<comment type="caution">
    <text evidence="2">The sequence shown here is derived from an EMBL/GenBank/DDBJ whole genome shotgun (WGS) entry which is preliminary data.</text>
</comment>
<protein>
    <submittedName>
        <fullName evidence="2">Uncharacterized protein</fullName>
    </submittedName>
</protein>
<keyword evidence="3" id="KW-1185">Reference proteome</keyword>